<dbReference type="AlphaFoldDB" id="A0AA88KP57"/>
<gene>
    <name evidence="3" type="ORF">C9374_004683</name>
</gene>
<feature type="coiled-coil region" evidence="1">
    <location>
        <begin position="399"/>
        <end position="426"/>
    </location>
</feature>
<feature type="coiled-coil region" evidence="1">
    <location>
        <begin position="477"/>
        <end position="592"/>
    </location>
</feature>
<evidence type="ECO:0000256" key="1">
    <source>
        <dbReference type="SAM" id="Coils"/>
    </source>
</evidence>
<dbReference type="EMBL" id="PYSW02000021">
    <property type="protein sequence ID" value="KAG2383346.1"/>
    <property type="molecule type" value="Genomic_DNA"/>
</dbReference>
<feature type="compositionally biased region" description="Basic and acidic residues" evidence="2">
    <location>
        <begin position="62"/>
        <end position="79"/>
    </location>
</feature>
<feature type="compositionally biased region" description="Polar residues" evidence="2">
    <location>
        <begin position="41"/>
        <end position="59"/>
    </location>
</feature>
<feature type="region of interest" description="Disordered" evidence="2">
    <location>
        <begin position="120"/>
        <end position="144"/>
    </location>
</feature>
<keyword evidence="4" id="KW-1185">Reference proteome</keyword>
<organism evidence="3 4">
    <name type="scientific">Naegleria lovaniensis</name>
    <name type="common">Amoeba</name>
    <dbReference type="NCBI Taxonomy" id="51637"/>
    <lineage>
        <taxon>Eukaryota</taxon>
        <taxon>Discoba</taxon>
        <taxon>Heterolobosea</taxon>
        <taxon>Tetramitia</taxon>
        <taxon>Eutetramitia</taxon>
        <taxon>Vahlkampfiidae</taxon>
        <taxon>Naegleria</taxon>
    </lineage>
</organism>
<feature type="region of interest" description="Disordered" evidence="2">
    <location>
        <begin position="27"/>
        <end position="91"/>
    </location>
</feature>
<protein>
    <submittedName>
        <fullName evidence="3">Uncharacterized protein</fullName>
    </submittedName>
</protein>
<sequence length="964" mass="111107">MLNTFFQAKSNYLDSIIEDWKNLLATTTSPSSYGANEKNISESSLQAMISEEQQQDTLPESSEEKRSPSSKSNSKEHKQTMTPLYYSPDHKEVYRPSLDDKIVGTSDDDLFAMSLRDNDNLELTPTTNTDTVDESEKEDDEEGYYEEDIDQNATVIVTPSSTSYAQENENMEQVNSIIKETFTPYYGGSILSSTPDGSTSDRNVSSTLSASSTARILDFEKLNGSEISLSSPHFSSANTPIHERNMSTSEHAQQDASNGTIVLNTFISPQSLPLKVLAQMNKESVTIPSERQPATQTDIHLEEAEPGMDFSQQNNVESSYIGDFESPPQSSTYSKSSIASPTLVSEEEIRNSLLAEEERLEFRPQHKFLNDEKENVLDQQDSNVSSNRDKELIETYSRMNSLVEQNEELVQQLSAVLKRNEELRKALLLSETKRNRLSEINKDLTQQVSLSKTKDEELVSHANSPQLESETLLKQTLDEREKLISELQDEIRIAKQENSQLQKLLDPSLYESNNQSQIEQLKTEIRSLQDVIESLNVKFKDSRRKDEETNKRREIELRKEYTVKLSQIEKERHDMEEENVLLKLKIKELEEQVLIAGNKDQEHLSSALEKEEEYVRKITFLKQEHLLQIQELQRSSRVNELSLRKIIDEKELTIQQLQETLGSAISKAPSSSENTVESMIASHHQQIDKLSQEVEAKNETIQKQNNQLENVTMELELLKQRSSTLSGLVVKYERKIHDLELSNVFFEGETKRLQLANTHLQQDISTAALENESLQKVYEEHFNSIQATSRDHEQTISKLQEEKLQVSKKMSILEEELNVLRSKYENLKSLFEKREKSFAVQRENYESQISSMKQHHEKALKELREKYSNLLESKTEKMTNLEQSHMKIEKQDQLMKKLLKDKLIDSFIYKKISNPSESSLTACKVMWHVLPVRLKMYLWNQNLSSNYSKKKLSIYKNETWHVFK</sequence>
<dbReference type="RefSeq" id="XP_044549025.1">
    <property type="nucleotide sequence ID" value="XM_044694349.1"/>
</dbReference>
<comment type="caution">
    <text evidence="3">The sequence shown here is derived from an EMBL/GenBank/DDBJ whole genome shotgun (WGS) entry which is preliminary data.</text>
</comment>
<feature type="compositionally biased region" description="Low complexity" evidence="2">
    <location>
        <begin position="326"/>
        <end position="337"/>
    </location>
</feature>
<keyword evidence="1" id="KW-0175">Coiled coil</keyword>
<feature type="compositionally biased region" description="Acidic residues" evidence="2">
    <location>
        <begin position="131"/>
        <end position="144"/>
    </location>
</feature>
<feature type="coiled-coil region" evidence="1">
    <location>
        <begin position="647"/>
        <end position="721"/>
    </location>
</feature>
<name>A0AA88KP57_NAELO</name>
<evidence type="ECO:0000256" key="2">
    <source>
        <dbReference type="SAM" id="MobiDB-lite"/>
    </source>
</evidence>
<dbReference type="Proteomes" id="UP000816034">
    <property type="component" value="Unassembled WGS sequence"/>
</dbReference>
<proteinExistence type="predicted"/>
<dbReference type="GeneID" id="68097138"/>
<evidence type="ECO:0000313" key="4">
    <source>
        <dbReference type="Proteomes" id="UP000816034"/>
    </source>
</evidence>
<accession>A0AA88KP57</accession>
<reference evidence="3 4" key="1">
    <citation type="journal article" date="2018" name="BMC Genomics">
        <title>The genome of Naegleria lovaniensis, the basis for a comparative approach to unravel pathogenicity factors of the human pathogenic amoeba N. fowleri.</title>
        <authorList>
            <person name="Liechti N."/>
            <person name="Schurch N."/>
            <person name="Bruggmann R."/>
            <person name="Wittwer M."/>
        </authorList>
    </citation>
    <scope>NUCLEOTIDE SEQUENCE [LARGE SCALE GENOMIC DNA]</scope>
    <source>
        <strain evidence="3 4">ATCC 30569</strain>
    </source>
</reference>
<feature type="region of interest" description="Disordered" evidence="2">
    <location>
        <begin position="319"/>
        <end position="342"/>
    </location>
</feature>
<feature type="coiled-coil region" evidence="1">
    <location>
        <begin position="782"/>
        <end position="891"/>
    </location>
</feature>
<evidence type="ECO:0000313" key="3">
    <source>
        <dbReference type="EMBL" id="KAG2383346.1"/>
    </source>
</evidence>